<protein>
    <submittedName>
        <fullName evidence="1">Uncharacterized protein</fullName>
    </submittedName>
</protein>
<dbReference type="EMBL" id="AYSJ01000013">
    <property type="protein sequence ID" value="ETS31129.1"/>
    <property type="molecule type" value="Genomic_DNA"/>
</dbReference>
<accession>W3V7W7</accession>
<reference evidence="1 2" key="1">
    <citation type="submission" date="2013-11" db="EMBL/GenBank/DDBJ databases">
        <title>Elucidation of the Photorhabdus temperata genome and generation of transposon mutant library to identify motility mutants.</title>
        <authorList>
            <person name="Hurst S.G.IV."/>
            <person name="Micheals B."/>
            <person name="Abebe-Akele F."/>
            <person name="Rowedder H."/>
            <person name="Bullock H."/>
            <person name="Jackobeck R."/>
            <person name="Janicki E."/>
            <person name="Tisa L.S."/>
        </authorList>
    </citation>
    <scope>NUCLEOTIDE SEQUENCE [LARGE SCALE GENOMIC DNA]</scope>
    <source>
        <strain evidence="1 2">NC19</strain>
    </source>
</reference>
<proteinExistence type="predicted"/>
<dbReference type="AlphaFoldDB" id="W3V7W7"/>
<comment type="caution">
    <text evidence="1">The sequence shown here is derived from an EMBL/GenBank/DDBJ whole genome shotgun (WGS) entry which is preliminary data.</text>
</comment>
<evidence type="ECO:0000313" key="1">
    <source>
        <dbReference type="EMBL" id="ETS31129.1"/>
    </source>
</evidence>
<dbReference type="Proteomes" id="UP000018957">
    <property type="component" value="Unassembled WGS sequence"/>
</dbReference>
<dbReference type="RefSeq" id="WP_036847935.1">
    <property type="nucleotide sequence ID" value="NZ_AYSJ01000013.1"/>
</dbReference>
<evidence type="ECO:0000313" key="2">
    <source>
        <dbReference type="Proteomes" id="UP000018957"/>
    </source>
</evidence>
<sequence>MKIAKLIDQLNLGNNDTLAVTQKLVQKIINSLREEINILVGSPIPWSLPDLSVNAVNYPTGTEWSADSNFIGVSRPRNMAFNYIVRVA</sequence>
<gene>
    <name evidence="1" type="ORF">PTE_03081</name>
</gene>
<name>W3V7W7_9GAMM</name>
<organism evidence="1 2">
    <name type="scientific">Photorhabdus khanii NC19</name>
    <dbReference type="NCBI Taxonomy" id="1004151"/>
    <lineage>
        <taxon>Bacteria</taxon>
        <taxon>Pseudomonadati</taxon>
        <taxon>Pseudomonadota</taxon>
        <taxon>Gammaproteobacteria</taxon>
        <taxon>Enterobacterales</taxon>
        <taxon>Morganellaceae</taxon>
        <taxon>Photorhabdus</taxon>
    </lineage>
</organism>
<keyword evidence="2" id="KW-1185">Reference proteome</keyword>